<proteinExistence type="predicted"/>
<reference evidence="1" key="1">
    <citation type="submission" date="2018-01" db="EMBL/GenBank/DDBJ databases">
        <title>An insight into the sialome of Amazonian anophelines.</title>
        <authorList>
            <person name="Ribeiro J.M."/>
            <person name="Scarpassa V."/>
            <person name="Calvo E."/>
        </authorList>
    </citation>
    <scope>NUCLEOTIDE SEQUENCE</scope>
    <source>
        <tissue evidence="1">Salivary glands</tissue>
    </source>
</reference>
<dbReference type="AlphaFoldDB" id="A0A2M3ZTX8"/>
<organism evidence="1">
    <name type="scientific">Anopheles braziliensis</name>
    <dbReference type="NCBI Taxonomy" id="58242"/>
    <lineage>
        <taxon>Eukaryota</taxon>
        <taxon>Metazoa</taxon>
        <taxon>Ecdysozoa</taxon>
        <taxon>Arthropoda</taxon>
        <taxon>Hexapoda</taxon>
        <taxon>Insecta</taxon>
        <taxon>Pterygota</taxon>
        <taxon>Neoptera</taxon>
        <taxon>Endopterygota</taxon>
        <taxon>Diptera</taxon>
        <taxon>Nematocera</taxon>
        <taxon>Culicoidea</taxon>
        <taxon>Culicidae</taxon>
        <taxon>Anophelinae</taxon>
        <taxon>Anopheles</taxon>
    </lineage>
</organism>
<evidence type="ECO:0000313" key="1">
    <source>
        <dbReference type="EMBL" id="MBW31818.1"/>
    </source>
</evidence>
<name>A0A2M3ZTX8_9DIPT</name>
<sequence>MLFLRHAKKQHNSVVCGLLGGLVLGVFSKVLCSCLKTGRKTSSFHRASPAFVATTTTTTTERTHARTSH</sequence>
<accession>A0A2M3ZTX8</accession>
<dbReference type="EMBL" id="GGFM01011067">
    <property type="protein sequence ID" value="MBW31818.1"/>
    <property type="molecule type" value="Transcribed_RNA"/>
</dbReference>
<protein>
    <submittedName>
        <fullName evidence="1">Putative secreted peptide</fullName>
    </submittedName>
</protein>